<organism evidence="3 4">
    <name type="scientific">Bhargavaea cecembensis</name>
    <dbReference type="NCBI Taxonomy" id="394098"/>
    <lineage>
        <taxon>Bacteria</taxon>
        <taxon>Bacillati</taxon>
        <taxon>Bacillota</taxon>
        <taxon>Bacilli</taxon>
        <taxon>Bacillales</taxon>
        <taxon>Caryophanaceae</taxon>
        <taxon>Bhargavaea</taxon>
    </lineage>
</organism>
<dbReference type="PANTHER" id="PTHR35797">
    <property type="entry name" value="PROTEASE-RELATED"/>
    <property type="match status" value="1"/>
</dbReference>
<gene>
    <name evidence="3" type="ORF">AV656_12675</name>
</gene>
<dbReference type="GO" id="GO:0080120">
    <property type="term" value="P:CAAX-box protein maturation"/>
    <property type="evidence" value="ECO:0007669"/>
    <property type="project" value="UniProtKB-ARBA"/>
</dbReference>
<keyword evidence="1" id="KW-0812">Transmembrane</keyword>
<dbReference type="EMBL" id="LQNT01000011">
    <property type="protein sequence ID" value="KZE37417.1"/>
    <property type="molecule type" value="Genomic_DNA"/>
</dbReference>
<feature type="domain" description="CAAX prenyl protease 2/Lysostaphin resistance protein A-like" evidence="2">
    <location>
        <begin position="116"/>
        <end position="210"/>
    </location>
</feature>
<evidence type="ECO:0000256" key="1">
    <source>
        <dbReference type="SAM" id="Phobius"/>
    </source>
</evidence>
<name>A0A163EXC2_9BACL</name>
<proteinExistence type="predicted"/>
<comment type="caution">
    <text evidence="3">The sequence shown here is derived from an EMBL/GenBank/DDBJ whole genome shotgun (WGS) entry which is preliminary data.</text>
</comment>
<evidence type="ECO:0000313" key="4">
    <source>
        <dbReference type="Proteomes" id="UP000076490"/>
    </source>
</evidence>
<dbReference type="GO" id="GO:0004175">
    <property type="term" value="F:endopeptidase activity"/>
    <property type="evidence" value="ECO:0007669"/>
    <property type="project" value="UniProtKB-ARBA"/>
</dbReference>
<evidence type="ECO:0000259" key="2">
    <source>
        <dbReference type="Pfam" id="PF02517"/>
    </source>
</evidence>
<reference evidence="3 4" key="1">
    <citation type="submission" date="2016-01" db="EMBL/GenBank/DDBJ databases">
        <title>Whole genome sequencing of Bhargavaea cecembensis T14.</title>
        <authorList>
            <person name="Hong K.W."/>
        </authorList>
    </citation>
    <scope>NUCLEOTIDE SEQUENCE [LARGE SCALE GENOMIC DNA]</scope>
    <source>
        <strain evidence="3 4">T14</strain>
    </source>
</reference>
<evidence type="ECO:0000313" key="3">
    <source>
        <dbReference type="EMBL" id="KZE37417.1"/>
    </source>
</evidence>
<feature type="transmembrane region" description="Helical" evidence="1">
    <location>
        <begin position="75"/>
        <end position="96"/>
    </location>
</feature>
<dbReference type="PANTHER" id="PTHR35797:SF1">
    <property type="entry name" value="PROTEASE"/>
    <property type="match status" value="1"/>
</dbReference>
<keyword evidence="1" id="KW-1133">Transmembrane helix</keyword>
<dbReference type="OrthoDB" id="2679500at2"/>
<feature type="transmembrane region" description="Helical" evidence="1">
    <location>
        <begin position="197"/>
        <end position="216"/>
    </location>
</feature>
<keyword evidence="1" id="KW-0472">Membrane</keyword>
<dbReference type="Proteomes" id="UP000076490">
    <property type="component" value="Unassembled WGS sequence"/>
</dbReference>
<protein>
    <recommendedName>
        <fullName evidence="2">CAAX prenyl protease 2/Lysostaphin resistance protein A-like domain-containing protein</fullName>
    </recommendedName>
</protein>
<accession>A0A163EXC2</accession>
<feature type="transmembrane region" description="Helical" evidence="1">
    <location>
        <begin position="149"/>
        <end position="166"/>
    </location>
</feature>
<feature type="transmembrane region" description="Helical" evidence="1">
    <location>
        <begin position="108"/>
        <end position="129"/>
    </location>
</feature>
<sequence>MRTIQLTEKEAGAHRICRAGLVIMAAISFSFFIGLNIAGLSVLIGILCFILNRNRSADSSLSVTNAGRHLKSGSVWLLLLLPLVMNGLSIGASTYIMPTFNEHLRERIALMVAEVPLAVLALQIALLALGEEIAWRGFFQKQLGRLAPALPAILVTSIVFALGHAAAGDFMLVSYDLVFIFINSMLYGFIYHKTGNLWLSSASHFIANLVVILVLMQI</sequence>
<dbReference type="AlphaFoldDB" id="A0A163EXC2"/>
<feature type="transmembrane region" description="Helical" evidence="1">
    <location>
        <begin position="173"/>
        <end position="191"/>
    </location>
</feature>
<dbReference type="Pfam" id="PF02517">
    <property type="entry name" value="Rce1-like"/>
    <property type="match status" value="1"/>
</dbReference>
<feature type="transmembrane region" description="Helical" evidence="1">
    <location>
        <begin position="21"/>
        <end position="52"/>
    </location>
</feature>
<dbReference type="InterPro" id="IPR042150">
    <property type="entry name" value="MmRce1-like"/>
</dbReference>
<dbReference type="InterPro" id="IPR003675">
    <property type="entry name" value="Rce1/LyrA-like_dom"/>
</dbReference>